<dbReference type="RefSeq" id="XP_006822497.1">
    <property type="nucleotide sequence ID" value="XM_006822434.1"/>
</dbReference>
<name>A0ABM0MR56_SACKO</name>
<dbReference type="PANTHER" id="PTHR22954:SF3">
    <property type="entry name" value="PROTEIN CBG08539"/>
    <property type="match status" value="1"/>
</dbReference>
<evidence type="ECO:0000313" key="2">
    <source>
        <dbReference type="Proteomes" id="UP000694865"/>
    </source>
</evidence>
<dbReference type="GeneID" id="102805096"/>
<gene>
    <name evidence="3" type="primary">LOC102805096</name>
</gene>
<dbReference type="Pfam" id="PF03564">
    <property type="entry name" value="DUF1759"/>
    <property type="match status" value="1"/>
</dbReference>
<organism evidence="2 3">
    <name type="scientific">Saccoglossus kowalevskii</name>
    <name type="common">Acorn worm</name>
    <dbReference type="NCBI Taxonomy" id="10224"/>
    <lineage>
        <taxon>Eukaryota</taxon>
        <taxon>Metazoa</taxon>
        <taxon>Hemichordata</taxon>
        <taxon>Enteropneusta</taxon>
        <taxon>Harrimaniidae</taxon>
        <taxon>Saccoglossus</taxon>
    </lineage>
</organism>
<dbReference type="Proteomes" id="UP000694865">
    <property type="component" value="Unplaced"/>
</dbReference>
<sequence>MVPKPSITELTNKRNKERAFLLRVLQPLETAINSFDLKEDNDAARRAITVKKTYLRRQLDLLLAANRKLIDILDAKDDIVIETLDYEQHISDRCETVLQFIEDLQTAHRKPLIHVHDSPVTASTRHRSVQLPKLEITPFQGDPLRWTEFHDTFRSAVHDDGQLSNVQKLTYLRSFLTGEAKRTIEGLQTTDANYLAALDLLTNRYGQRQTIINSHTRSFWELSPPSHTPASLRLFHDEIETTIRGLTALGENQDNYGNLLVPMIMNKLPIPIQQQLARNHEEKTWKLSELSQALCREVRVLSVGKNLNHGAESPNSSIAAFYTQTAHQRGRALQDTATTRQIDGNNVANSRNNRDRRPRPPRRRCIYCDEQHNPSTCTSVTHGTRFYPEFNTFCTNAYCYAQN</sequence>
<feature type="compositionally biased region" description="Polar residues" evidence="1">
    <location>
        <begin position="339"/>
        <end position="348"/>
    </location>
</feature>
<protein>
    <submittedName>
        <fullName evidence="3">Uncharacterized protein LOC102805096</fullName>
    </submittedName>
</protein>
<evidence type="ECO:0000313" key="3">
    <source>
        <dbReference type="RefSeq" id="XP_006822497.1"/>
    </source>
</evidence>
<accession>A0ABM0MR56</accession>
<evidence type="ECO:0000256" key="1">
    <source>
        <dbReference type="SAM" id="MobiDB-lite"/>
    </source>
</evidence>
<dbReference type="InterPro" id="IPR005312">
    <property type="entry name" value="DUF1759"/>
</dbReference>
<feature type="region of interest" description="Disordered" evidence="1">
    <location>
        <begin position="339"/>
        <end position="363"/>
    </location>
</feature>
<feature type="compositionally biased region" description="Basic residues" evidence="1">
    <location>
        <begin position="354"/>
        <end position="363"/>
    </location>
</feature>
<reference evidence="3" key="1">
    <citation type="submission" date="2025-08" db="UniProtKB">
        <authorList>
            <consortium name="RefSeq"/>
        </authorList>
    </citation>
    <scope>IDENTIFICATION</scope>
    <source>
        <tissue evidence="3">Testes</tissue>
    </source>
</reference>
<keyword evidence="2" id="KW-1185">Reference proteome</keyword>
<proteinExistence type="predicted"/>
<dbReference type="PANTHER" id="PTHR22954">
    <property type="entry name" value="RETROVIRAL PROTEASE-RELATED"/>
    <property type="match status" value="1"/>
</dbReference>